<feature type="compositionally biased region" description="Polar residues" evidence="1">
    <location>
        <begin position="114"/>
        <end position="123"/>
    </location>
</feature>
<accession>A0AAN6NYR2</accession>
<keyword evidence="3" id="KW-1185">Reference proteome</keyword>
<protein>
    <submittedName>
        <fullName evidence="2">Uncharacterized protein</fullName>
    </submittedName>
</protein>
<proteinExistence type="predicted"/>
<name>A0AAN6NYR2_9PEZI</name>
<dbReference type="Proteomes" id="UP001303222">
    <property type="component" value="Unassembled WGS sequence"/>
</dbReference>
<comment type="caution">
    <text evidence="2">The sequence shown here is derived from an EMBL/GenBank/DDBJ whole genome shotgun (WGS) entry which is preliminary data.</text>
</comment>
<feature type="region of interest" description="Disordered" evidence="1">
    <location>
        <begin position="182"/>
        <end position="229"/>
    </location>
</feature>
<dbReference type="AlphaFoldDB" id="A0AAN6NYR2"/>
<sequence length="365" mass="40184">MSPTQSHSDGTHFPIKDDHDGYAHAPQQPRAPSYHASMSTGLVWNQNVGNFSFTSANDDASGEHGLDQHLNRAHDSEVTSPYAVQRAYPSPSMQHHGFPAGSPFGTMHAGTDAGQGQTFTGYQSETDPSLLQVQHMASGMTVIGFEPNNNNNNNLMDQNHFIGTLMPLPHGQPNPAAAASFANGHGRGHGHATNGNPHPQAPVAQPNDIDIDIEPPSPAANNSNLNGWTDKQDDLVRRLKHQKKKVAEIKEQLETNLGVERSENAISKRWKIIKKRDSRDEAKTVLQNVMRPFVRLFNAALVRAFPRNHGRQGHHDPQVSAVMLSEEQPEVREHFEKGLTKLVEECVLMLQRGGSRSRHGGRRSL</sequence>
<organism evidence="2 3">
    <name type="scientific">Pseudoneurospora amorphoporcata</name>
    <dbReference type="NCBI Taxonomy" id="241081"/>
    <lineage>
        <taxon>Eukaryota</taxon>
        <taxon>Fungi</taxon>
        <taxon>Dikarya</taxon>
        <taxon>Ascomycota</taxon>
        <taxon>Pezizomycotina</taxon>
        <taxon>Sordariomycetes</taxon>
        <taxon>Sordariomycetidae</taxon>
        <taxon>Sordariales</taxon>
        <taxon>Sordariaceae</taxon>
        <taxon>Pseudoneurospora</taxon>
    </lineage>
</organism>
<feature type="region of interest" description="Disordered" evidence="1">
    <location>
        <begin position="88"/>
        <end position="123"/>
    </location>
</feature>
<evidence type="ECO:0000313" key="2">
    <source>
        <dbReference type="EMBL" id="KAK3952362.1"/>
    </source>
</evidence>
<evidence type="ECO:0000256" key="1">
    <source>
        <dbReference type="SAM" id="MobiDB-lite"/>
    </source>
</evidence>
<reference evidence="2" key="2">
    <citation type="submission" date="2023-06" db="EMBL/GenBank/DDBJ databases">
        <authorList>
            <consortium name="Lawrence Berkeley National Laboratory"/>
            <person name="Mondo S.J."/>
            <person name="Hensen N."/>
            <person name="Bonometti L."/>
            <person name="Westerberg I."/>
            <person name="Brannstrom I.O."/>
            <person name="Guillou S."/>
            <person name="Cros-Aarteil S."/>
            <person name="Calhoun S."/>
            <person name="Haridas S."/>
            <person name="Kuo A."/>
            <person name="Pangilinan J."/>
            <person name="Riley R."/>
            <person name="Labutti K."/>
            <person name="Andreopoulos B."/>
            <person name="Lipzen A."/>
            <person name="Chen C."/>
            <person name="Yanf M."/>
            <person name="Daum C."/>
            <person name="Ng V."/>
            <person name="Clum A."/>
            <person name="Steindorff A."/>
            <person name="Ohm R."/>
            <person name="Martin F."/>
            <person name="Silar P."/>
            <person name="Natvig D."/>
            <person name="Lalanne C."/>
            <person name="Gautier V."/>
            <person name="Ament-Velasquez S.L."/>
            <person name="Kruys A."/>
            <person name="Hutchinson M.I."/>
            <person name="Powell A.J."/>
            <person name="Barry K."/>
            <person name="Miller A.N."/>
            <person name="Grigoriev I.V."/>
            <person name="Debuchy R."/>
            <person name="Gladieux P."/>
            <person name="Thoren M.H."/>
            <person name="Johannesson H."/>
        </authorList>
    </citation>
    <scope>NUCLEOTIDE SEQUENCE</scope>
    <source>
        <strain evidence="2">CBS 626.80</strain>
    </source>
</reference>
<reference evidence="2" key="1">
    <citation type="journal article" date="2023" name="Mol. Phylogenet. Evol.">
        <title>Genome-scale phylogeny and comparative genomics of the fungal order Sordariales.</title>
        <authorList>
            <person name="Hensen N."/>
            <person name="Bonometti L."/>
            <person name="Westerberg I."/>
            <person name="Brannstrom I.O."/>
            <person name="Guillou S."/>
            <person name="Cros-Aarteil S."/>
            <person name="Calhoun S."/>
            <person name="Haridas S."/>
            <person name="Kuo A."/>
            <person name="Mondo S."/>
            <person name="Pangilinan J."/>
            <person name="Riley R."/>
            <person name="LaButti K."/>
            <person name="Andreopoulos B."/>
            <person name="Lipzen A."/>
            <person name="Chen C."/>
            <person name="Yan M."/>
            <person name="Daum C."/>
            <person name="Ng V."/>
            <person name="Clum A."/>
            <person name="Steindorff A."/>
            <person name="Ohm R.A."/>
            <person name="Martin F."/>
            <person name="Silar P."/>
            <person name="Natvig D.O."/>
            <person name="Lalanne C."/>
            <person name="Gautier V."/>
            <person name="Ament-Velasquez S.L."/>
            <person name="Kruys A."/>
            <person name="Hutchinson M.I."/>
            <person name="Powell A.J."/>
            <person name="Barry K."/>
            <person name="Miller A.N."/>
            <person name="Grigoriev I.V."/>
            <person name="Debuchy R."/>
            <person name="Gladieux P."/>
            <person name="Hiltunen Thoren M."/>
            <person name="Johannesson H."/>
        </authorList>
    </citation>
    <scope>NUCLEOTIDE SEQUENCE</scope>
    <source>
        <strain evidence="2">CBS 626.80</strain>
    </source>
</reference>
<dbReference type="EMBL" id="MU859125">
    <property type="protein sequence ID" value="KAK3952362.1"/>
    <property type="molecule type" value="Genomic_DNA"/>
</dbReference>
<evidence type="ECO:0000313" key="3">
    <source>
        <dbReference type="Proteomes" id="UP001303222"/>
    </source>
</evidence>
<feature type="region of interest" description="Disordered" evidence="1">
    <location>
        <begin position="1"/>
        <end position="34"/>
    </location>
</feature>
<gene>
    <name evidence="2" type="ORF">QBC32DRAFT_212756</name>
</gene>